<evidence type="ECO:0000259" key="4">
    <source>
        <dbReference type="Pfam" id="PF01979"/>
    </source>
</evidence>
<evidence type="ECO:0000259" key="5">
    <source>
        <dbReference type="Pfam" id="PF13382"/>
    </source>
</evidence>
<dbReference type="Pfam" id="PF01979">
    <property type="entry name" value="Amidohydro_1"/>
    <property type="match status" value="1"/>
</dbReference>
<dbReference type="GO" id="GO:0000034">
    <property type="term" value="F:adenine deaminase activity"/>
    <property type="evidence" value="ECO:0007669"/>
    <property type="project" value="UniProtKB-EC"/>
</dbReference>
<dbReference type="SUPFAM" id="SSF51338">
    <property type="entry name" value="Composite domain of metallo-dependent hydrolases"/>
    <property type="match status" value="1"/>
</dbReference>
<dbReference type="Gene3D" id="2.30.40.10">
    <property type="entry name" value="Urease, subunit C, domain 1"/>
    <property type="match status" value="1"/>
</dbReference>
<comment type="similarity">
    <text evidence="1">Belongs to the metallo-dependent hydrolases superfamily. Adenine deaminase family.</text>
</comment>
<evidence type="ECO:0000256" key="1">
    <source>
        <dbReference type="ARBA" id="ARBA00006773"/>
    </source>
</evidence>
<evidence type="ECO:0000256" key="2">
    <source>
        <dbReference type="ARBA" id="ARBA00012782"/>
    </source>
</evidence>
<dbReference type="InterPro" id="IPR011059">
    <property type="entry name" value="Metal-dep_hydrolase_composite"/>
</dbReference>
<comment type="catalytic activity">
    <reaction evidence="3">
        <text>adenine + H2O + H(+) = hypoxanthine + NH4(+)</text>
        <dbReference type="Rhea" id="RHEA:23688"/>
        <dbReference type="ChEBI" id="CHEBI:15377"/>
        <dbReference type="ChEBI" id="CHEBI:15378"/>
        <dbReference type="ChEBI" id="CHEBI:16708"/>
        <dbReference type="ChEBI" id="CHEBI:17368"/>
        <dbReference type="ChEBI" id="CHEBI:28938"/>
        <dbReference type="EC" id="3.5.4.2"/>
    </reaction>
</comment>
<evidence type="ECO:0000313" key="7">
    <source>
        <dbReference type="Proteomes" id="UP000286712"/>
    </source>
</evidence>
<dbReference type="Pfam" id="PF13382">
    <property type="entry name" value="Adenine_deam_C"/>
    <property type="match status" value="1"/>
</dbReference>
<reference evidence="6 7" key="1">
    <citation type="journal article" date="2019" name="Extremophiles">
        <title>Biogeography of thermophiles and predominance of Thermus scotoductus in domestic water heaters.</title>
        <authorList>
            <person name="Wilpiszeski R.L."/>
            <person name="Zhang Z."/>
            <person name="House C.H."/>
        </authorList>
    </citation>
    <scope>NUCLEOTIDE SEQUENCE [LARGE SCALE GENOMIC DNA]</scope>
    <source>
        <strain evidence="6 7">27_S27</strain>
    </source>
</reference>
<feature type="domain" description="Adenine deaminase C-terminal" evidence="5">
    <location>
        <begin position="156"/>
        <end position="283"/>
    </location>
</feature>
<name>A0A430S0E2_THESC</name>
<dbReference type="AlphaFoldDB" id="A0A430S0E2"/>
<dbReference type="Proteomes" id="UP000286712">
    <property type="component" value="Unassembled WGS sequence"/>
</dbReference>
<feature type="non-terminal residue" evidence="6">
    <location>
        <position position="1"/>
    </location>
</feature>
<gene>
    <name evidence="6" type="ORF">CSW40_03890</name>
</gene>
<feature type="domain" description="Amidohydrolase-related" evidence="4">
    <location>
        <begin position="33"/>
        <end position="86"/>
    </location>
</feature>
<dbReference type="RefSeq" id="WP_153186585.1">
    <property type="nucleotide sequence ID" value="NZ_PELW01000083.1"/>
</dbReference>
<dbReference type="InterPro" id="IPR006680">
    <property type="entry name" value="Amidohydro-rel"/>
</dbReference>
<dbReference type="EC" id="3.5.4.2" evidence="2"/>
<evidence type="ECO:0000313" key="6">
    <source>
        <dbReference type="EMBL" id="RTH26994.1"/>
    </source>
</evidence>
<comment type="caution">
    <text evidence="6">The sequence shown here is derived from an EMBL/GenBank/DDBJ whole genome shotgun (WGS) entry which is preliminary data.</text>
</comment>
<organism evidence="6 7">
    <name type="scientific">Thermus scotoductus</name>
    <dbReference type="NCBI Taxonomy" id="37636"/>
    <lineage>
        <taxon>Bacteria</taxon>
        <taxon>Thermotogati</taxon>
        <taxon>Deinococcota</taxon>
        <taxon>Deinococci</taxon>
        <taxon>Thermales</taxon>
        <taxon>Thermaceae</taxon>
        <taxon>Thermus</taxon>
    </lineage>
</organism>
<protein>
    <recommendedName>
        <fullName evidence="2">adenine deaminase</fullName>
        <ecNumber evidence="2">3.5.4.2</ecNumber>
    </recommendedName>
</protein>
<dbReference type="Gene3D" id="3.20.20.140">
    <property type="entry name" value="Metal-dependent hydrolases"/>
    <property type="match status" value="1"/>
</dbReference>
<dbReference type="EMBL" id="PELW01000083">
    <property type="protein sequence ID" value="RTH26994.1"/>
    <property type="molecule type" value="Genomic_DNA"/>
</dbReference>
<proteinExistence type="inferred from homology"/>
<accession>A0A430S0E2</accession>
<dbReference type="InterPro" id="IPR026912">
    <property type="entry name" value="Adenine_deam_C"/>
</dbReference>
<sequence>PRLLLTTDGAAPSFYAREGFPGLLRRVSAWAGPIEALRLATLNPATFLALDGLLGGLAPGRLADFLLLEAPDAFAPLAVYVGGELVAREGRLLEPLPAPPWRKASLGFVRAPFGDPDRYLLGSAPVLRLENAVITRQTREASEGVAAFLLDPGGRWRVGAWVEGFLPRLEGFATTFTAVPGLLVLGKDPRAMARAAEAVAAMGGGFAWARADQVVWAEPLPLWGYMVDGPFSQALAVEERLWKLASAAGYPHGDILYSLLFLTCDFLPDLRLTPRGVWAVKEHRAVTLPEAF</sequence>
<evidence type="ECO:0000256" key="3">
    <source>
        <dbReference type="ARBA" id="ARBA00047720"/>
    </source>
</evidence>